<dbReference type="EMBL" id="SADY01000014">
    <property type="protein sequence ID" value="TQR40531.1"/>
    <property type="molecule type" value="Genomic_DNA"/>
</dbReference>
<evidence type="ECO:0000256" key="1">
    <source>
        <dbReference type="SAM" id="Phobius"/>
    </source>
</evidence>
<feature type="transmembrane region" description="Helical" evidence="1">
    <location>
        <begin position="9"/>
        <end position="29"/>
    </location>
</feature>
<keyword evidence="1" id="KW-0812">Transmembrane</keyword>
<dbReference type="RefSeq" id="WP_142546731.1">
    <property type="nucleotide sequence ID" value="NZ_SADY01000014.1"/>
</dbReference>
<protein>
    <submittedName>
        <fullName evidence="2">Uncharacterized protein</fullName>
    </submittedName>
</protein>
<reference evidence="2 3" key="1">
    <citation type="submission" date="2018-03" db="EMBL/GenBank/DDBJ databases">
        <title>Aerobic endospore-forming bacteria genome sequencing and assembly.</title>
        <authorList>
            <person name="Cavalcante D.A."/>
            <person name="Driks A."/>
            <person name="Putonti C."/>
            <person name="De-Souza M.T."/>
        </authorList>
    </citation>
    <scope>NUCLEOTIDE SEQUENCE [LARGE SCALE GENOMIC DNA]</scope>
    <source>
        <strain evidence="2 3">SDF0028</strain>
    </source>
</reference>
<keyword evidence="1" id="KW-1133">Transmembrane helix</keyword>
<proteinExistence type="predicted"/>
<feature type="transmembrane region" description="Helical" evidence="1">
    <location>
        <begin position="141"/>
        <end position="164"/>
    </location>
</feature>
<evidence type="ECO:0000313" key="2">
    <source>
        <dbReference type="EMBL" id="TQR40531.1"/>
    </source>
</evidence>
<sequence>MNRWIRNKVVIAYIVIFVLLTLPLFVKILQHYDTLGKIETALHKLYRDTCHENVEEIVVRADILQPFTIMPGGAVNEWRATTSSKVAPSVTGHYGKEVISIRKIPCSNNEFILDKGKKEFVPIEYLTLSTDDNEGIPLLGYYFLILAYFVYFSSILIILLIYVIKKLIGMLRNSR</sequence>
<organism evidence="2 3">
    <name type="scientific">Paenibacillus popilliae</name>
    <name type="common">Bacillus popilliae</name>
    <dbReference type="NCBI Taxonomy" id="78057"/>
    <lineage>
        <taxon>Bacteria</taxon>
        <taxon>Bacillati</taxon>
        <taxon>Bacillota</taxon>
        <taxon>Bacilli</taxon>
        <taxon>Bacillales</taxon>
        <taxon>Paenibacillaceae</taxon>
        <taxon>Paenibacillus</taxon>
    </lineage>
</organism>
<accession>A0ABY3AGZ7</accession>
<gene>
    <name evidence="2" type="ORF">C7Y44_27280</name>
</gene>
<keyword evidence="3" id="KW-1185">Reference proteome</keyword>
<keyword evidence="1" id="KW-0472">Membrane</keyword>
<name>A0ABY3AGZ7_PAEPP</name>
<evidence type="ECO:0000313" key="3">
    <source>
        <dbReference type="Proteomes" id="UP000316208"/>
    </source>
</evidence>
<dbReference type="Proteomes" id="UP000316208">
    <property type="component" value="Unassembled WGS sequence"/>
</dbReference>
<comment type="caution">
    <text evidence="2">The sequence shown here is derived from an EMBL/GenBank/DDBJ whole genome shotgun (WGS) entry which is preliminary data.</text>
</comment>